<keyword evidence="1" id="KW-0472">Membrane</keyword>
<protein>
    <submittedName>
        <fullName evidence="2">Uncharacterized protein</fullName>
    </submittedName>
</protein>
<name>A0A5B6TJQ7_9BACT</name>
<sequence length="86" mass="9715">MRSFVLWIIILGSTVLALLFGITWSSRLNLEYNEEGRYFDTNALVTYDQAALLVYGALTLLFTLIGIGGYIYTAKSFNNLIKEVKL</sequence>
<gene>
    <name evidence="2" type="ORF">FOA19_02825</name>
</gene>
<organism evidence="2 3">
    <name type="scientific">Rufibacter hautae</name>
    <dbReference type="NCBI Taxonomy" id="2595005"/>
    <lineage>
        <taxon>Bacteria</taxon>
        <taxon>Pseudomonadati</taxon>
        <taxon>Bacteroidota</taxon>
        <taxon>Cytophagia</taxon>
        <taxon>Cytophagales</taxon>
        <taxon>Hymenobacteraceae</taxon>
        <taxon>Rufibacter</taxon>
    </lineage>
</organism>
<keyword evidence="1" id="KW-1133">Transmembrane helix</keyword>
<evidence type="ECO:0000313" key="2">
    <source>
        <dbReference type="EMBL" id="KAA3439629.1"/>
    </source>
</evidence>
<reference evidence="2 3" key="1">
    <citation type="submission" date="2019-07" db="EMBL/GenBank/DDBJ databases">
        <title>Rufibacter sp. nov., isolated from lake sediment.</title>
        <authorList>
            <person name="Qu J.-H."/>
        </authorList>
    </citation>
    <scope>NUCLEOTIDE SEQUENCE [LARGE SCALE GENOMIC DNA]</scope>
    <source>
        <strain evidence="2 3">NBS58-1</strain>
    </source>
</reference>
<keyword evidence="1" id="KW-0812">Transmembrane</keyword>
<feature type="transmembrane region" description="Helical" evidence="1">
    <location>
        <begin position="49"/>
        <end position="72"/>
    </location>
</feature>
<dbReference type="OrthoDB" id="7107966at2"/>
<accession>A0A5B6TJQ7</accession>
<dbReference type="EMBL" id="VKKY01000001">
    <property type="protein sequence ID" value="KAA3439629.1"/>
    <property type="molecule type" value="Genomic_DNA"/>
</dbReference>
<keyword evidence="3" id="KW-1185">Reference proteome</keyword>
<dbReference type="Proteomes" id="UP000324133">
    <property type="component" value="Unassembled WGS sequence"/>
</dbReference>
<evidence type="ECO:0000256" key="1">
    <source>
        <dbReference type="SAM" id="Phobius"/>
    </source>
</evidence>
<dbReference type="AlphaFoldDB" id="A0A5B6TJQ7"/>
<comment type="caution">
    <text evidence="2">The sequence shown here is derived from an EMBL/GenBank/DDBJ whole genome shotgun (WGS) entry which is preliminary data.</text>
</comment>
<evidence type="ECO:0000313" key="3">
    <source>
        <dbReference type="Proteomes" id="UP000324133"/>
    </source>
</evidence>
<proteinExistence type="predicted"/>
<dbReference type="RefSeq" id="WP_149089272.1">
    <property type="nucleotide sequence ID" value="NZ_VKKY01000001.1"/>
</dbReference>